<accession>A0A7J7V806</accession>
<evidence type="ECO:0000313" key="2">
    <source>
        <dbReference type="Proteomes" id="UP000585614"/>
    </source>
</evidence>
<dbReference type="EMBL" id="JACAGC010000014">
    <property type="protein sequence ID" value="KAF6321279.1"/>
    <property type="molecule type" value="Genomic_DNA"/>
</dbReference>
<dbReference type="AlphaFoldDB" id="A0A7J7V806"/>
<gene>
    <name evidence="1" type="ORF">mRhiFer1_008416</name>
</gene>
<protein>
    <submittedName>
        <fullName evidence="1">Uncharacterized protein</fullName>
    </submittedName>
</protein>
<comment type="caution">
    <text evidence="1">The sequence shown here is derived from an EMBL/GenBank/DDBJ whole genome shotgun (WGS) entry which is preliminary data.</text>
</comment>
<reference evidence="1 2" key="1">
    <citation type="journal article" date="2020" name="Nature">
        <title>Six reference-quality genomes reveal evolution of bat adaptations.</title>
        <authorList>
            <person name="Jebb D."/>
            <person name="Huang Z."/>
            <person name="Pippel M."/>
            <person name="Hughes G.M."/>
            <person name="Lavrichenko K."/>
            <person name="Devanna P."/>
            <person name="Winkler S."/>
            <person name="Jermiin L.S."/>
            <person name="Skirmuntt E.C."/>
            <person name="Katzourakis A."/>
            <person name="Burkitt-Gray L."/>
            <person name="Ray D.A."/>
            <person name="Sullivan K.A.M."/>
            <person name="Roscito J.G."/>
            <person name="Kirilenko B.M."/>
            <person name="Davalos L.M."/>
            <person name="Corthals A.P."/>
            <person name="Power M.L."/>
            <person name="Jones G."/>
            <person name="Ransome R.D."/>
            <person name="Dechmann D.K.N."/>
            <person name="Locatelli A.G."/>
            <person name="Puechmaille S.J."/>
            <person name="Fedrigo O."/>
            <person name="Jarvis E.D."/>
            <person name="Hiller M."/>
            <person name="Vernes S.C."/>
            <person name="Myers E.W."/>
            <person name="Teeling E.C."/>
        </authorList>
    </citation>
    <scope>NUCLEOTIDE SEQUENCE [LARGE SCALE GENOMIC DNA]</scope>
    <source>
        <strain evidence="1">MRhiFer1</strain>
        <tissue evidence="1">Lung</tissue>
    </source>
</reference>
<name>A0A7J7V806_RHIFE</name>
<sequence>MTVAPSWQRSCGAMLAETSKDMPFGTCWNSSWSVSREAVHEQVSHQRYSAKKLSKAGTREPASYWVLLAAIPCGSPALEELPILQKFGDGCLMLQELDAGESLGLKEYEAEEAVLPQQEPVR</sequence>
<dbReference type="Proteomes" id="UP000585614">
    <property type="component" value="Unassembled WGS sequence"/>
</dbReference>
<evidence type="ECO:0000313" key="1">
    <source>
        <dbReference type="EMBL" id="KAF6321279.1"/>
    </source>
</evidence>
<proteinExistence type="predicted"/>
<organism evidence="1 2">
    <name type="scientific">Rhinolophus ferrumequinum</name>
    <name type="common">Greater horseshoe bat</name>
    <dbReference type="NCBI Taxonomy" id="59479"/>
    <lineage>
        <taxon>Eukaryota</taxon>
        <taxon>Metazoa</taxon>
        <taxon>Chordata</taxon>
        <taxon>Craniata</taxon>
        <taxon>Vertebrata</taxon>
        <taxon>Euteleostomi</taxon>
        <taxon>Mammalia</taxon>
        <taxon>Eutheria</taxon>
        <taxon>Laurasiatheria</taxon>
        <taxon>Chiroptera</taxon>
        <taxon>Yinpterochiroptera</taxon>
        <taxon>Rhinolophoidea</taxon>
        <taxon>Rhinolophidae</taxon>
        <taxon>Rhinolophinae</taxon>
        <taxon>Rhinolophus</taxon>
    </lineage>
</organism>